<evidence type="ECO:0000313" key="2">
    <source>
        <dbReference type="EMBL" id="CZQ96430.1"/>
    </source>
</evidence>
<sequence length="302" mass="35165">MSTIAYKERAKPRLLDIYEALYRRMKLSNDDYQYYMSLKKGFEGECRFDEYTDALDSHCLVLNDLLLKHNRSIFQIDSLVICSDRILLFEVKNYQGVHYWGPVTFTKTTGVTLENPTLQLQKTRARLEILLAALRIQMRIEAYIAYVNPEFTLLGAQRNEDYLLPSQLPHYFKTLQLKGKLEPEQSRLADMLKKLHNPDNFVDEMPEFCYEKLHKELVCYACGSAVHFKGGKSVLCPVCKKKSSATNIIKQNVEEFRLLFPNEKITTVRIADWCGVANKDCVYRILRSSYRPIGKGHGRYYV</sequence>
<accession>A0A143YSM7</accession>
<dbReference type="STRING" id="140314.SAMN04488076_10442"/>
<dbReference type="Pfam" id="PF08378">
    <property type="entry name" value="NERD"/>
    <property type="match status" value="1"/>
</dbReference>
<dbReference type="PROSITE" id="PS50965">
    <property type="entry name" value="NERD"/>
    <property type="match status" value="1"/>
</dbReference>
<gene>
    <name evidence="2" type="ORF">Tpal_2005</name>
</gene>
<dbReference type="Proteomes" id="UP000242754">
    <property type="component" value="Unassembled WGS sequence"/>
</dbReference>
<feature type="domain" description="NERD" evidence="1">
    <location>
        <begin position="40"/>
        <end position="150"/>
    </location>
</feature>
<dbReference type="InterPro" id="IPR011528">
    <property type="entry name" value="NERD"/>
</dbReference>
<keyword evidence="3" id="KW-1185">Reference proteome</keyword>
<name>A0A143YSM7_9LACT</name>
<reference evidence="2 3" key="1">
    <citation type="submission" date="2016-02" db="EMBL/GenBank/DDBJ databases">
        <authorList>
            <person name="Wen L."/>
            <person name="He K."/>
            <person name="Yang H."/>
        </authorList>
    </citation>
    <scope>NUCLEOTIDE SEQUENCE [LARGE SCALE GENOMIC DNA]</scope>
    <source>
        <strain evidence="2">Trichococcus palustris</strain>
    </source>
</reference>
<dbReference type="AlphaFoldDB" id="A0A143YSM7"/>
<dbReference type="EMBL" id="FJNE01000006">
    <property type="protein sequence ID" value="CZQ96430.1"/>
    <property type="molecule type" value="Genomic_DNA"/>
</dbReference>
<protein>
    <recommendedName>
        <fullName evidence="1">NERD domain-containing protein</fullName>
    </recommendedName>
</protein>
<organism evidence="2 3">
    <name type="scientific">Trichococcus palustris</name>
    <dbReference type="NCBI Taxonomy" id="140314"/>
    <lineage>
        <taxon>Bacteria</taxon>
        <taxon>Bacillati</taxon>
        <taxon>Bacillota</taxon>
        <taxon>Bacilli</taxon>
        <taxon>Lactobacillales</taxon>
        <taxon>Carnobacteriaceae</taxon>
        <taxon>Trichococcus</taxon>
    </lineage>
</organism>
<evidence type="ECO:0000313" key="3">
    <source>
        <dbReference type="Proteomes" id="UP000242754"/>
    </source>
</evidence>
<evidence type="ECO:0000259" key="1">
    <source>
        <dbReference type="PROSITE" id="PS50965"/>
    </source>
</evidence>
<proteinExistence type="predicted"/>